<comment type="caution">
    <text evidence="1">The sequence shown here is derived from an EMBL/GenBank/DDBJ whole genome shotgun (WGS) entry which is preliminary data.</text>
</comment>
<proteinExistence type="predicted"/>
<reference evidence="1" key="1">
    <citation type="submission" date="2009-10" db="EMBL/GenBank/DDBJ databases">
        <title>Diversity of trophic interactions inside an arsenic-rich microbial ecosystem.</title>
        <authorList>
            <person name="Bertin P.N."/>
            <person name="Heinrich-Salmeron A."/>
            <person name="Pelletier E."/>
            <person name="Goulhen-Chollet F."/>
            <person name="Arsene-Ploetze F."/>
            <person name="Gallien S."/>
            <person name="Calteau A."/>
            <person name="Vallenet D."/>
            <person name="Casiot C."/>
            <person name="Chane-Woon-Ming B."/>
            <person name="Giloteaux L."/>
            <person name="Barakat M."/>
            <person name="Bonnefoy V."/>
            <person name="Bruneel O."/>
            <person name="Chandler M."/>
            <person name="Cleiss J."/>
            <person name="Duran R."/>
            <person name="Elbaz-Poulichet F."/>
            <person name="Fonknechten N."/>
            <person name="Lauga B."/>
            <person name="Mornico D."/>
            <person name="Ortet P."/>
            <person name="Schaeffer C."/>
            <person name="Siguier P."/>
            <person name="Alexander Thil Smith A."/>
            <person name="Van Dorsselaer A."/>
            <person name="Weissenbach J."/>
            <person name="Medigue C."/>
            <person name="Le Paslier D."/>
        </authorList>
    </citation>
    <scope>NUCLEOTIDE SEQUENCE</scope>
</reference>
<gene>
    <name evidence="1" type="ORF">CARN2_3760</name>
</gene>
<name>E6PTM7_9ZZZZ</name>
<organism evidence="1">
    <name type="scientific">mine drainage metagenome</name>
    <dbReference type="NCBI Taxonomy" id="410659"/>
    <lineage>
        <taxon>unclassified sequences</taxon>
        <taxon>metagenomes</taxon>
        <taxon>ecological metagenomes</taxon>
    </lineage>
</organism>
<dbReference type="EMBL" id="CABM01000050">
    <property type="protein sequence ID" value="CBH98284.1"/>
    <property type="molecule type" value="Genomic_DNA"/>
</dbReference>
<evidence type="ECO:0000313" key="1">
    <source>
        <dbReference type="EMBL" id="CBH98284.1"/>
    </source>
</evidence>
<protein>
    <submittedName>
        <fullName evidence="1">Uncharacterized protein</fullName>
    </submittedName>
</protein>
<dbReference type="AlphaFoldDB" id="E6PTM7"/>
<accession>E6PTM7</accession>
<sequence length="79" mass="8651">MFFNKLGPSSLAKRRQDPQGLSRNRMMLRGTAFVISIVAEAGIDSGIEVFLQSPSLVRHVQAYNIFSLLPDSATTIVKG</sequence>